<dbReference type="Pfam" id="PF04542">
    <property type="entry name" value="Sigma70_r2"/>
    <property type="match status" value="1"/>
</dbReference>
<dbReference type="PANTHER" id="PTHR43133">
    <property type="entry name" value="RNA POLYMERASE ECF-TYPE SIGMA FACTO"/>
    <property type="match status" value="1"/>
</dbReference>
<reference evidence="8" key="1">
    <citation type="submission" date="2020-02" db="EMBL/GenBank/DDBJ databases">
        <authorList>
            <person name="Meier V. D."/>
        </authorList>
    </citation>
    <scope>NUCLEOTIDE SEQUENCE</scope>
    <source>
        <strain evidence="8">AVDCRST_MAG10</strain>
    </source>
</reference>
<dbReference type="GO" id="GO:0006352">
    <property type="term" value="P:DNA-templated transcription initiation"/>
    <property type="evidence" value="ECO:0007669"/>
    <property type="project" value="InterPro"/>
</dbReference>
<keyword evidence="4" id="KW-0804">Transcription</keyword>
<organism evidence="8">
    <name type="scientific">uncultured Acidimicrobiales bacterium</name>
    <dbReference type="NCBI Taxonomy" id="310071"/>
    <lineage>
        <taxon>Bacteria</taxon>
        <taxon>Bacillati</taxon>
        <taxon>Actinomycetota</taxon>
        <taxon>Acidimicrobiia</taxon>
        <taxon>Acidimicrobiales</taxon>
        <taxon>environmental samples</taxon>
    </lineage>
</organism>
<evidence type="ECO:0000259" key="7">
    <source>
        <dbReference type="Pfam" id="PF08281"/>
    </source>
</evidence>
<dbReference type="InterPro" id="IPR014284">
    <property type="entry name" value="RNA_pol_sigma-70_dom"/>
</dbReference>
<dbReference type="CDD" id="cd06171">
    <property type="entry name" value="Sigma70_r4"/>
    <property type="match status" value="1"/>
</dbReference>
<evidence type="ECO:0000256" key="3">
    <source>
        <dbReference type="ARBA" id="ARBA00023082"/>
    </source>
</evidence>
<evidence type="ECO:0000256" key="4">
    <source>
        <dbReference type="ARBA" id="ARBA00023163"/>
    </source>
</evidence>
<dbReference type="AlphaFoldDB" id="A0A6J4JI63"/>
<dbReference type="SUPFAM" id="SSF88659">
    <property type="entry name" value="Sigma3 and sigma4 domains of RNA polymerase sigma factors"/>
    <property type="match status" value="1"/>
</dbReference>
<evidence type="ECO:0000256" key="5">
    <source>
        <dbReference type="SAM" id="MobiDB-lite"/>
    </source>
</evidence>
<name>A0A6J4JI63_9ACTN</name>
<gene>
    <name evidence="8" type="ORF">AVDCRST_MAG10-3700</name>
</gene>
<feature type="domain" description="RNA polymerase sigma-70 region 2" evidence="6">
    <location>
        <begin position="23"/>
        <end position="91"/>
    </location>
</feature>
<feature type="region of interest" description="Disordered" evidence="5">
    <location>
        <begin position="173"/>
        <end position="199"/>
    </location>
</feature>
<evidence type="ECO:0000259" key="6">
    <source>
        <dbReference type="Pfam" id="PF04542"/>
    </source>
</evidence>
<accession>A0A6J4JI63</accession>
<evidence type="ECO:0000313" key="8">
    <source>
        <dbReference type="EMBL" id="CAA9277791.1"/>
    </source>
</evidence>
<dbReference type="Gene3D" id="1.10.10.10">
    <property type="entry name" value="Winged helix-like DNA-binding domain superfamily/Winged helix DNA-binding domain"/>
    <property type="match status" value="1"/>
</dbReference>
<dbReference type="EMBL" id="CADCTB010000221">
    <property type="protein sequence ID" value="CAA9277791.1"/>
    <property type="molecule type" value="Genomic_DNA"/>
</dbReference>
<dbReference type="InterPro" id="IPR007627">
    <property type="entry name" value="RNA_pol_sigma70_r2"/>
</dbReference>
<proteinExistence type="inferred from homology"/>
<dbReference type="InterPro" id="IPR036388">
    <property type="entry name" value="WH-like_DNA-bd_sf"/>
</dbReference>
<evidence type="ECO:0000256" key="1">
    <source>
        <dbReference type="ARBA" id="ARBA00010641"/>
    </source>
</evidence>
<dbReference type="PANTHER" id="PTHR43133:SF25">
    <property type="entry name" value="RNA POLYMERASE SIGMA FACTOR RFAY-RELATED"/>
    <property type="match status" value="1"/>
</dbReference>
<evidence type="ECO:0000256" key="2">
    <source>
        <dbReference type="ARBA" id="ARBA00023015"/>
    </source>
</evidence>
<sequence>MDDAADAVDDDHHRDAVRRFQGIYDAHYRSVTAYARRRTADPVDAQDVVAETFTIAWRRLGELPDDDAILPWLYGVARRVLANQRRGNRRRDDLTTRLRSRQAGSADVESVVLASEERRTVLAALARLRGSDQEILRLAVWEELPHREIAQVLGGSESSVAVRLHRARSRLGREITKEERRRGHEDPGDPGRRAEGHEE</sequence>
<dbReference type="InterPro" id="IPR013325">
    <property type="entry name" value="RNA_pol_sigma_r2"/>
</dbReference>
<dbReference type="GO" id="GO:0016987">
    <property type="term" value="F:sigma factor activity"/>
    <property type="evidence" value="ECO:0007669"/>
    <property type="project" value="UniProtKB-KW"/>
</dbReference>
<dbReference type="Pfam" id="PF08281">
    <property type="entry name" value="Sigma70_r4_2"/>
    <property type="match status" value="1"/>
</dbReference>
<dbReference type="GO" id="GO:0003677">
    <property type="term" value="F:DNA binding"/>
    <property type="evidence" value="ECO:0007669"/>
    <property type="project" value="InterPro"/>
</dbReference>
<dbReference type="SUPFAM" id="SSF88946">
    <property type="entry name" value="Sigma2 domain of RNA polymerase sigma factors"/>
    <property type="match status" value="1"/>
</dbReference>
<dbReference type="InterPro" id="IPR013324">
    <property type="entry name" value="RNA_pol_sigma_r3/r4-like"/>
</dbReference>
<feature type="domain" description="RNA polymerase sigma factor 70 region 4 type 2" evidence="7">
    <location>
        <begin position="119"/>
        <end position="171"/>
    </location>
</feature>
<keyword evidence="3" id="KW-0731">Sigma factor</keyword>
<keyword evidence="2" id="KW-0805">Transcription regulation</keyword>
<protein>
    <submittedName>
        <fullName evidence="8">RNA polymerase ECF-type sigma factor</fullName>
    </submittedName>
</protein>
<dbReference type="InterPro" id="IPR013249">
    <property type="entry name" value="RNA_pol_sigma70_r4_t2"/>
</dbReference>
<dbReference type="NCBIfam" id="TIGR02937">
    <property type="entry name" value="sigma70-ECF"/>
    <property type="match status" value="1"/>
</dbReference>
<comment type="similarity">
    <text evidence="1">Belongs to the sigma-70 factor family. ECF subfamily.</text>
</comment>
<dbReference type="Gene3D" id="1.10.1740.10">
    <property type="match status" value="1"/>
</dbReference>
<dbReference type="InterPro" id="IPR039425">
    <property type="entry name" value="RNA_pol_sigma-70-like"/>
</dbReference>